<protein>
    <submittedName>
        <fullName evidence="1">Uncharacterized protein</fullName>
    </submittedName>
</protein>
<organism evidence="1">
    <name type="scientific">Bactrocera latifrons</name>
    <name type="common">Malaysian fruit fly</name>
    <name type="synonym">Chaetodacus latifrons</name>
    <dbReference type="NCBI Taxonomy" id="174628"/>
    <lineage>
        <taxon>Eukaryota</taxon>
        <taxon>Metazoa</taxon>
        <taxon>Ecdysozoa</taxon>
        <taxon>Arthropoda</taxon>
        <taxon>Hexapoda</taxon>
        <taxon>Insecta</taxon>
        <taxon>Pterygota</taxon>
        <taxon>Neoptera</taxon>
        <taxon>Endopterygota</taxon>
        <taxon>Diptera</taxon>
        <taxon>Brachycera</taxon>
        <taxon>Muscomorpha</taxon>
        <taxon>Tephritoidea</taxon>
        <taxon>Tephritidae</taxon>
        <taxon>Bactrocera</taxon>
        <taxon>Bactrocera</taxon>
    </lineage>
</organism>
<accession>A0A0K8VMQ4</accession>
<sequence length="162" mass="18335">MKLQTKTIFLAYTQHKKLKKQTNKTVRLPCTTSSLKHGYPPLSFPYANPAVRTNKKKTISCPLLQISLQPTAYVNKNRIFCTKYLYVSAAYCRTNALVFQRLSGSHTDCNDDCNRHGADATTGAERAPTQDQFAERFIRYSLPDGYHVVTDEPNGGSNYNYN</sequence>
<gene>
    <name evidence="1" type="ORF">c2_g1_i1</name>
</gene>
<reference evidence="1" key="1">
    <citation type="submission" date="2015-06" db="EMBL/GenBank/DDBJ databases">
        <authorList>
            <person name="Hoefler B.C."/>
            <person name="Straight P.D."/>
        </authorList>
    </citation>
    <scope>NUCLEOTIDE SEQUENCE</scope>
</reference>
<dbReference type="AlphaFoldDB" id="A0A0K8VMQ4"/>
<proteinExistence type="predicted"/>
<evidence type="ECO:0000313" key="1">
    <source>
        <dbReference type="EMBL" id="JAI40159.1"/>
    </source>
</evidence>
<name>A0A0K8VMQ4_BACLA</name>
<dbReference type="EMBL" id="GDHF01012155">
    <property type="protein sequence ID" value="JAI40159.1"/>
    <property type="molecule type" value="Transcribed_RNA"/>
</dbReference>